<reference evidence="1" key="1">
    <citation type="submission" date="2022-10" db="EMBL/GenBank/DDBJ databases">
        <title>Hoeflea sp. G2-23, isolated from marine algae.</title>
        <authorList>
            <person name="Kristyanto S."/>
            <person name="Kim J.M."/>
            <person name="Jeon C.O."/>
        </authorList>
    </citation>
    <scope>NUCLEOTIDE SEQUENCE</scope>
    <source>
        <strain evidence="1">G2-23</strain>
    </source>
</reference>
<dbReference type="PANTHER" id="PTHR33164">
    <property type="entry name" value="TRANSCRIPTIONAL REGULATOR, MARR FAMILY"/>
    <property type="match status" value="1"/>
</dbReference>
<accession>A0ABT3Z9J8</accession>
<dbReference type="InterPro" id="IPR039422">
    <property type="entry name" value="MarR/SlyA-like"/>
</dbReference>
<dbReference type="PANTHER" id="PTHR33164:SF43">
    <property type="entry name" value="HTH-TYPE TRANSCRIPTIONAL REPRESSOR YETL"/>
    <property type="match status" value="1"/>
</dbReference>
<dbReference type="RefSeq" id="WP_267653529.1">
    <property type="nucleotide sequence ID" value="NZ_JAOVZR010000001.1"/>
</dbReference>
<dbReference type="Proteomes" id="UP001073227">
    <property type="component" value="Unassembled WGS sequence"/>
</dbReference>
<gene>
    <name evidence="1" type="ORF">OEG84_09495</name>
</gene>
<evidence type="ECO:0000313" key="1">
    <source>
        <dbReference type="EMBL" id="MCY0147936.1"/>
    </source>
</evidence>
<sequence>MTDKTAELSRLFFEIRRGSNALAALGDRLHADLKVTSAMRALMEHLSINGQGTVPDVARAKNVTRQHIQQISNALVKLGLLEFVANPRHKRSPFVALTPKGEEVFAEIGTREAAVLGDLASRLYDLGAGHAADAIARLRAEIASLDPS</sequence>
<name>A0ABT3Z9J8_9HYPH</name>
<dbReference type="SUPFAM" id="SSF46785">
    <property type="entry name" value="Winged helix' DNA-binding domain"/>
    <property type="match status" value="1"/>
</dbReference>
<proteinExistence type="predicted"/>
<keyword evidence="2" id="KW-1185">Reference proteome</keyword>
<dbReference type="InterPro" id="IPR036388">
    <property type="entry name" value="WH-like_DNA-bd_sf"/>
</dbReference>
<comment type="caution">
    <text evidence="1">The sequence shown here is derived from an EMBL/GenBank/DDBJ whole genome shotgun (WGS) entry which is preliminary data.</text>
</comment>
<organism evidence="1 2">
    <name type="scientific">Hoeflea algicola</name>
    <dbReference type="NCBI Taxonomy" id="2983763"/>
    <lineage>
        <taxon>Bacteria</taxon>
        <taxon>Pseudomonadati</taxon>
        <taxon>Pseudomonadota</taxon>
        <taxon>Alphaproteobacteria</taxon>
        <taxon>Hyphomicrobiales</taxon>
        <taxon>Rhizobiaceae</taxon>
        <taxon>Hoeflea</taxon>
    </lineage>
</organism>
<protein>
    <submittedName>
        <fullName evidence="1">MarR family winged helix-turn-helix transcriptional regulator</fullName>
    </submittedName>
</protein>
<dbReference type="EMBL" id="JAOVZR010000001">
    <property type="protein sequence ID" value="MCY0147936.1"/>
    <property type="molecule type" value="Genomic_DNA"/>
</dbReference>
<evidence type="ECO:0000313" key="2">
    <source>
        <dbReference type="Proteomes" id="UP001073227"/>
    </source>
</evidence>
<dbReference type="Gene3D" id="1.10.10.10">
    <property type="entry name" value="Winged helix-like DNA-binding domain superfamily/Winged helix DNA-binding domain"/>
    <property type="match status" value="1"/>
</dbReference>
<dbReference type="InterPro" id="IPR036390">
    <property type="entry name" value="WH_DNA-bd_sf"/>
</dbReference>